<keyword evidence="7" id="KW-0653">Protein transport</keyword>
<dbReference type="GO" id="GO:0019776">
    <property type="term" value="F:Atg8-family ligase activity"/>
    <property type="evidence" value="ECO:0007669"/>
    <property type="project" value="TreeGrafter"/>
</dbReference>
<dbReference type="Proteomes" id="UP000053257">
    <property type="component" value="Unassembled WGS sequence"/>
</dbReference>
<evidence type="ECO:0000256" key="9">
    <source>
        <dbReference type="ARBA" id="ARBA00032144"/>
    </source>
</evidence>
<keyword evidence="5" id="KW-0963">Cytoplasm</keyword>
<dbReference type="STRING" id="745531.A0A0C3S7U2"/>
<dbReference type="GO" id="GO:0000045">
    <property type="term" value="P:autophagosome assembly"/>
    <property type="evidence" value="ECO:0007669"/>
    <property type="project" value="TreeGrafter"/>
</dbReference>
<dbReference type="PANTHER" id="PTHR12866:SF2">
    <property type="entry name" value="UBIQUITIN-LIKE-CONJUGATING ENZYME ATG3"/>
    <property type="match status" value="1"/>
</dbReference>
<keyword evidence="8" id="KW-0072">Autophagy</keyword>
<dbReference type="GO" id="GO:0044804">
    <property type="term" value="P:nucleophagy"/>
    <property type="evidence" value="ECO:0007669"/>
    <property type="project" value="TreeGrafter"/>
</dbReference>
<dbReference type="GO" id="GO:0000422">
    <property type="term" value="P:autophagy of mitochondrion"/>
    <property type="evidence" value="ECO:0007669"/>
    <property type="project" value="TreeGrafter"/>
</dbReference>
<reference evidence="12 13" key="1">
    <citation type="journal article" date="2014" name="PLoS Genet.">
        <title>Analysis of the Phlebiopsis gigantea genome, transcriptome and secretome provides insight into its pioneer colonization strategies of wood.</title>
        <authorList>
            <person name="Hori C."/>
            <person name="Ishida T."/>
            <person name="Igarashi K."/>
            <person name="Samejima M."/>
            <person name="Suzuki H."/>
            <person name="Master E."/>
            <person name="Ferreira P."/>
            <person name="Ruiz-Duenas F.J."/>
            <person name="Held B."/>
            <person name="Canessa P."/>
            <person name="Larrondo L.F."/>
            <person name="Schmoll M."/>
            <person name="Druzhinina I.S."/>
            <person name="Kubicek C.P."/>
            <person name="Gaskell J.A."/>
            <person name="Kersten P."/>
            <person name="St John F."/>
            <person name="Glasner J."/>
            <person name="Sabat G."/>
            <person name="Splinter BonDurant S."/>
            <person name="Syed K."/>
            <person name="Yadav J."/>
            <person name="Mgbeahuruike A.C."/>
            <person name="Kovalchuk A."/>
            <person name="Asiegbu F.O."/>
            <person name="Lackner G."/>
            <person name="Hoffmeister D."/>
            <person name="Rencoret J."/>
            <person name="Gutierrez A."/>
            <person name="Sun H."/>
            <person name="Lindquist E."/>
            <person name="Barry K."/>
            <person name="Riley R."/>
            <person name="Grigoriev I.V."/>
            <person name="Henrissat B."/>
            <person name="Kues U."/>
            <person name="Berka R.M."/>
            <person name="Martinez A.T."/>
            <person name="Covert S.F."/>
            <person name="Blanchette R.A."/>
            <person name="Cullen D."/>
        </authorList>
    </citation>
    <scope>NUCLEOTIDE SEQUENCE [LARGE SCALE GENOMIC DNA]</scope>
    <source>
        <strain evidence="12 13">11061_1 CR5-6</strain>
    </source>
</reference>
<evidence type="ECO:0000256" key="4">
    <source>
        <dbReference type="ARBA" id="ARBA00022448"/>
    </source>
</evidence>
<keyword evidence="4" id="KW-0813">Transport</keyword>
<dbReference type="Pfam" id="PF03987">
    <property type="entry name" value="Autophagy_act_C"/>
    <property type="match status" value="1"/>
</dbReference>
<organism evidence="12 13">
    <name type="scientific">Phlebiopsis gigantea (strain 11061_1 CR5-6)</name>
    <name type="common">White-rot fungus</name>
    <name type="synonym">Peniophora gigantea</name>
    <dbReference type="NCBI Taxonomy" id="745531"/>
    <lineage>
        <taxon>Eukaryota</taxon>
        <taxon>Fungi</taxon>
        <taxon>Dikarya</taxon>
        <taxon>Basidiomycota</taxon>
        <taxon>Agaricomycotina</taxon>
        <taxon>Agaricomycetes</taxon>
        <taxon>Polyporales</taxon>
        <taxon>Phanerochaetaceae</taxon>
        <taxon>Phlebiopsis</taxon>
    </lineage>
</organism>
<sequence>MHAFQQQFWAVRDYLSPVLKESKFKEHGRINPEEFVAAGDFLAYKFPVWTWEKADTGKMRDFLPADKQYLMTRGVPCLRRANALAYTDADEDAERMISFGELSSTGKEEDEWVETHAGRPVASDSATELGVIDDIPDVDDQLSHAMADTSLSAKGGEPADIPDIDEIPDMEEEDLEDEDDAAVAAPKVISPVVGVIDGSEVEVAKGNLLQVRTYDVLISYDKYYQTPRLWLIGYDENRTPLTPSQIFQDISVEHAKKTVTIEPFPHSNSLQAASVHPCRHAEVMKKVIERMNTSVIEEQHAKKKSSGTASPKDRQPKKPFFRRASGNNVKESLEEDVEGMRVDFYLVVFLKFIASIVPTIEVDSTTAF</sequence>
<evidence type="ECO:0000256" key="3">
    <source>
        <dbReference type="ARBA" id="ARBA00018067"/>
    </source>
</evidence>
<dbReference type="GO" id="GO:0000407">
    <property type="term" value="C:phagophore assembly site"/>
    <property type="evidence" value="ECO:0007669"/>
    <property type="project" value="TreeGrafter"/>
</dbReference>
<protein>
    <recommendedName>
        <fullName evidence="3">Autophagy-related protein 3</fullName>
    </recommendedName>
    <alternativeName>
        <fullName evidence="9 10">Autophagy-related E2-like conjugation enzyme ATG3</fullName>
    </alternativeName>
</protein>
<gene>
    <name evidence="12" type="ORF">PHLGIDRAFT_90169</name>
</gene>
<comment type="similarity">
    <text evidence="2">Belongs to the ATG3 family.</text>
</comment>
<dbReference type="GO" id="GO:0061723">
    <property type="term" value="P:glycophagy"/>
    <property type="evidence" value="ECO:0007669"/>
    <property type="project" value="TreeGrafter"/>
</dbReference>
<dbReference type="EMBL" id="KN840506">
    <property type="protein sequence ID" value="KIP06977.1"/>
    <property type="molecule type" value="Genomic_DNA"/>
</dbReference>
<keyword evidence="13" id="KW-1185">Reference proteome</keyword>
<evidence type="ECO:0000256" key="5">
    <source>
        <dbReference type="ARBA" id="ARBA00022490"/>
    </source>
</evidence>
<dbReference type="GO" id="GO:0015031">
    <property type="term" value="P:protein transport"/>
    <property type="evidence" value="ECO:0007669"/>
    <property type="project" value="UniProtKB-KW"/>
</dbReference>
<evidence type="ECO:0000256" key="1">
    <source>
        <dbReference type="ARBA" id="ARBA00004496"/>
    </source>
</evidence>
<evidence type="ECO:0000256" key="8">
    <source>
        <dbReference type="ARBA" id="ARBA00023006"/>
    </source>
</evidence>
<evidence type="ECO:0000256" key="11">
    <source>
        <dbReference type="SAM" id="MobiDB-lite"/>
    </source>
</evidence>
<dbReference type="InterPro" id="IPR007135">
    <property type="entry name" value="Atg3/Atg10"/>
</dbReference>
<dbReference type="GO" id="GO:0005829">
    <property type="term" value="C:cytosol"/>
    <property type="evidence" value="ECO:0007669"/>
    <property type="project" value="TreeGrafter"/>
</dbReference>
<comment type="subcellular location">
    <subcellularLocation>
        <location evidence="1">Cytoplasm</location>
    </subcellularLocation>
</comment>
<name>A0A0C3S7U2_PHLG1</name>
<feature type="region of interest" description="Disordered" evidence="11">
    <location>
        <begin position="297"/>
        <end position="325"/>
    </location>
</feature>
<evidence type="ECO:0000313" key="13">
    <source>
        <dbReference type="Proteomes" id="UP000053257"/>
    </source>
</evidence>
<dbReference type="PANTHER" id="PTHR12866">
    <property type="entry name" value="UBIQUITIN-LIKE-CONJUGATING ENZYME ATG3"/>
    <property type="match status" value="1"/>
</dbReference>
<dbReference type="HOGENOM" id="CLU_027518_2_0_1"/>
<evidence type="ECO:0000256" key="7">
    <source>
        <dbReference type="ARBA" id="ARBA00022927"/>
    </source>
</evidence>
<accession>A0A0C3S7U2</accession>
<evidence type="ECO:0000256" key="2">
    <source>
        <dbReference type="ARBA" id="ARBA00007683"/>
    </source>
</evidence>
<dbReference type="OrthoDB" id="1584384at2759"/>
<proteinExistence type="inferred from homology"/>
<keyword evidence="6" id="KW-0833">Ubl conjugation pathway</keyword>
<evidence type="ECO:0000313" key="12">
    <source>
        <dbReference type="EMBL" id="KIP06977.1"/>
    </source>
</evidence>
<evidence type="ECO:0000256" key="10">
    <source>
        <dbReference type="ARBA" id="ARBA00033139"/>
    </source>
</evidence>
<dbReference type="AlphaFoldDB" id="A0A0C3S7U2"/>
<evidence type="ECO:0000256" key="6">
    <source>
        <dbReference type="ARBA" id="ARBA00022786"/>
    </source>
</evidence>